<dbReference type="PaxDb" id="7159-AAEL012485-PA"/>
<dbReference type="HOGENOM" id="CLU_2656443_0_0_1"/>
<dbReference type="Proteomes" id="UP000682892">
    <property type="component" value="Unassembled WGS sequence"/>
</dbReference>
<gene>
    <name evidence="1" type="ORF">AaeL_AAEL012485</name>
</gene>
<evidence type="ECO:0000313" key="1">
    <source>
        <dbReference type="EMBL" id="EAT35334.1"/>
    </source>
</evidence>
<reference evidence="1" key="1">
    <citation type="submission" date="2005-10" db="EMBL/GenBank/DDBJ databases">
        <authorList>
            <person name="Loftus B.J."/>
            <person name="Nene V.M."/>
            <person name="Hannick L.I."/>
            <person name="Bidwell S."/>
            <person name="Haas B."/>
            <person name="Amedeo P."/>
            <person name="Orvis J."/>
            <person name="Wortman J.R."/>
            <person name="White O.R."/>
            <person name="Salzberg S."/>
            <person name="Shumway M."/>
            <person name="Koo H."/>
            <person name="Zhao Y."/>
            <person name="Holmes M."/>
            <person name="Miller J."/>
            <person name="Schatz M."/>
            <person name="Pop M."/>
            <person name="Pai G."/>
            <person name="Utterback T."/>
            <person name="Rogers Y.-H."/>
            <person name="Kravitz S."/>
            <person name="Fraser C.M."/>
        </authorList>
    </citation>
    <scope>NUCLEOTIDE SEQUENCE</scope>
    <source>
        <strain evidence="1">Liverpool</strain>
    </source>
</reference>
<organism evidence="1 2">
    <name type="scientific">Aedes aegypti</name>
    <name type="common">Yellowfever mosquito</name>
    <name type="synonym">Culex aegypti</name>
    <dbReference type="NCBI Taxonomy" id="7159"/>
    <lineage>
        <taxon>Eukaryota</taxon>
        <taxon>Metazoa</taxon>
        <taxon>Ecdysozoa</taxon>
        <taxon>Arthropoda</taxon>
        <taxon>Hexapoda</taxon>
        <taxon>Insecta</taxon>
        <taxon>Pterygota</taxon>
        <taxon>Neoptera</taxon>
        <taxon>Endopterygota</taxon>
        <taxon>Diptera</taxon>
        <taxon>Nematocera</taxon>
        <taxon>Culicoidea</taxon>
        <taxon>Culicidae</taxon>
        <taxon>Culicinae</taxon>
        <taxon>Aedini</taxon>
        <taxon>Aedes</taxon>
        <taxon>Stegomyia</taxon>
    </lineage>
</organism>
<dbReference type="EMBL" id="CH477887">
    <property type="protein sequence ID" value="EAT35334.1"/>
    <property type="molecule type" value="Genomic_DNA"/>
</dbReference>
<evidence type="ECO:0000313" key="2">
    <source>
        <dbReference type="Proteomes" id="UP000682892"/>
    </source>
</evidence>
<reference evidence="1" key="2">
    <citation type="journal article" date="2007" name="Science">
        <title>Genome sequence of Aedes aegypti, a major arbovirus vector.</title>
        <authorList>
            <person name="Nene V."/>
            <person name="Wortman J.R."/>
            <person name="Lawson D."/>
            <person name="Haas B."/>
            <person name="Kodira C."/>
            <person name="Tu Z.J."/>
            <person name="Loftus B."/>
            <person name="Xi Z."/>
            <person name="Megy K."/>
            <person name="Grabherr M."/>
            <person name="Ren Q."/>
            <person name="Zdobnov E.M."/>
            <person name="Lobo N.F."/>
            <person name="Campbell K.S."/>
            <person name="Brown S.E."/>
            <person name="Bonaldo M.F."/>
            <person name="Zhu J."/>
            <person name="Sinkins S.P."/>
            <person name="Hogenkamp D.G."/>
            <person name="Amedeo P."/>
            <person name="Arensburger P."/>
            <person name="Atkinson P.W."/>
            <person name="Bidwell S."/>
            <person name="Biedler J."/>
            <person name="Birney E."/>
            <person name="Bruggner R.V."/>
            <person name="Costas J."/>
            <person name="Coy M.R."/>
            <person name="Crabtree J."/>
            <person name="Crawford M."/>
            <person name="Debruyn B."/>
            <person name="Decaprio D."/>
            <person name="Eiglmeier K."/>
            <person name="Eisenstadt E."/>
            <person name="El-Dorry H."/>
            <person name="Gelbart W.M."/>
            <person name="Gomes S.L."/>
            <person name="Hammond M."/>
            <person name="Hannick L.I."/>
            <person name="Hogan J.R."/>
            <person name="Holmes M.H."/>
            <person name="Jaffe D."/>
            <person name="Johnston J.S."/>
            <person name="Kennedy R.C."/>
            <person name="Koo H."/>
            <person name="Kravitz S."/>
            <person name="Kriventseva E.V."/>
            <person name="Kulp D."/>
            <person name="Labutti K."/>
            <person name="Lee E."/>
            <person name="Li S."/>
            <person name="Lovin D.D."/>
            <person name="Mao C."/>
            <person name="Mauceli E."/>
            <person name="Menck C.F."/>
            <person name="Miller J.R."/>
            <person name="Montgomery P."/>
            <person name="Mori A."/>
            <person name="Nascimento A.L."/>
            <person name="Naveira H.F."/>
            <person name="Nusbaum C."/>
            <person name="O'leary S."/>
            <person name="Orvis J."/>
            <person name="Pertea M."/>
            <person name="Quesneville H."/>
            <person name="Reidenbach K.R."/>
            <person name="Rogers Y.H."/>
            <person name="Roth C.W."/>
            <person name="Schneider J.R."/>
            <person name="Schatz M."/>
            <person name="Shumway M."/>
            <person name="Stanke M."/>
            <person name="Stinson E.O."/>
            <person name="Tubio J.M."/>
            <person name="Vanzee J.P."/>
            <person name="Verjovski-Almeida S."/>
            <person name="Werner D."/>
            <person name="White O."/>
            <person name="Wyder S."/>
            <person name="Zeng Q."/>
            <person name="Zhao Q."/>
            <person name="Zhao Y."/>
            <person name="Hill C.A."/>
            <person name="Raikhel A.S."/>
            <person name="Soares M.B."/>
            <person name="Knudson D.L."/>
            <person name="Lee N.H."/>
            <person name="Galagan J."/>
            <person name="Salzberg S.L."/>
            <person name="Paulsen I.T."/>
            <person name="Dimopoulos G."/>
            <person name="Collins F.H."/>
            <person name="Birren B."/>
            <person name="Fraser-Liggett C.M."/>
            <person name="Severson D.W."/>
        </authorList>
    </citation>
    <scope>NUCLEOTIDE SEQUENCE [LARGE SCALE GENOMIC DNA]</scope>
    <source>
        <strain evidence="1">Liverpool</strain>
    </source>
</reference>
<reference evidence="1" key="3">
    <citation type="submission" date="2012-09" db="EMBL/GenBank/DDBJ databases">
        <authorList>
            <consortium name="VectorBase"/>
        </authorList>
    </citation>
    <scope>NUCLEOTIDE SEQUENCE</scope>
    <source>
        <strain evidence="1">Liverpool</strain>
    </source>
</reference>
<name>Q16LY5_AEDAE</name>
<sequence length="76" mass="7844">MDTSCINTVIECGSIALYYDSGLTPAEVVQPKFLIAGSAIEAAKVGSVIASIPVVLDKMFLKPGDLVKAETSLGAD</sequence>
<dbReference type="VEuPathDB" id="VectorBase:AAEL010296"/>
<proteinExistence type="predicted"/>
<dbReference type="STRING" id="7159.Q16LY5"/>
<accession>Q16LY5</accession>
<dbReference type="AlphaFoldDB" id="Q16LY5"/>
<protein>
    <submittedName>
        <fullName evidence="1">AAEL012485-PA</fullName>
    </submittedName>
</protein>